<feature type="transmembrane region" description="Helical" evidence="1">
    <location>
        <begin position="1152"/>
        <end position="1176"/>
    </location>
</feature>
<dbReference type="Gene3D" id="1.20.1640.10">
    <property type="entry name" value="Multidrug efflux transporter AcrB transmembrane domain"/>
    <property type="match status" value="2"/>
</dbReference>
<organism evidence="2 3">
    <name type="scientific">Engelhardtia mirabilis</name>
    <dbReference type="NCBI Taxonomy" id="2528011"/>
    <lineage>
        <taxon>Bacteria</taxon>
        <taxon>Pseudomonadati</taxon>
        <taxon>Planctomycetota</taxon>
        <taxon>Planctomycetia</taxon>
        <taxon>Planctomycetia incertae sedis</taxon>
        <taxon>Engelhardtia</taxon>
    </lineage>
</organism>
<protein>
    <submittedName>
        <fullName evidence="2">Cobalt-zinc-cadmium resistance protein CzcA</fullName>
    </submittedName>
</protein>
<feature type="transmembrane region" description="Helical" evidence="1">
    <location>
        <begin position="1022"/>
        <end position="1043"/>
    </location>
</feature>
<dbReference type="RefSeq" id="WP_145068796.1">
    <property type="nucleotide sequence ID" value="NZ_CP036287.1"/>
</dbReference>
<dbReference type="SUPFAM" id="SSF82866">
    <property type="entry name" value="Multidrug efflux transporter AcrB transmembrane domain"/>
    <property type="match status" value="2"/>
</dbReference>
<dbReference type="InterPro" id="IPR001036">
    <property type="entry name" value="Acrflvin-R"/>
</dbReference>
<evidence type="ECO:0000256" key="1">
    <source>
        <dbReference type="SAM" id="Phobius"/>
    </source>
</evidence>
<feature type="transmembrane region" description="Helical" evidence="1">
    <location>
        <begin position="998"/>
        <end position="1015"/>
    </location>
</feature>
<dbReference type="SUPFAM" id="SSF82714">
    <property type="entry name" value="Multidrug efflux transporter AcrB TolC docking domain, DN and DC subdomains"/>
    <property type="match status" value="2"/>
</dbReference>
<feature type="transmembrane region" description="Helical" evidence="1">
    <location>
        <begin position="383"/>
        <end position="416"/>
    </location>
</feature>
<gene>
    <name evidence="2" type="primary">czcA_4</name>
    <name evidence="2" type="ORF">Pla133_42720</name>
</gene>
<dbReference type="EMBL" id="CP036287">
    <property type="protein sequence ID" value="QDU69156.1"/>
    <property type="molecule type" value="Genomic_DNA"/>
</dbReference>
<dbReference type="Proteomes" id="UP000316921">
    <property type="component" value="Chromosome"/>
</dbReference>
<feature type="transmembrane region" description="Helical" evidence="1">
    <location>
        <begin position="614"/>
        <end position="634"/>
    </location>
</feature>
<dbReference type="GO" id="GO:0042910">
    <property type="term" value="F:xenobiotic transmembrane transporter activity"/>
    <property type="evidence" value="ECO:0007669"/>
    <property type="project" value="TreeGrafter"/>
</dbReference>
<feature type="transmembrane region" description="Helical" evidence="1">
    <location>
        <begin position="513"/>
        <end position="536"/>
    </location>
</feature>
<dbReference type="InterPro" id="IPR027463">
    <property type="entry name" value="AcrB_DN_DC_subdom"/>
</dbReference>
<dbReference type="GO" id="GO:0005886">
    <property type="term" value="C:plasma membrane"/>
    <property type="evidence" value="ECO:0007669"/>
    <property type="project" value="TreeGrafter"/>
</dbReference>
<evidence type="ECO:0000313" key="3">
    <source>
        <dbReference type="Proteomes" id="UP000316921"/>
    </source>
</evidence>
<name>A0A518BQA1_9BACT</name>
<dbReference type="SUPFAM" id="SSF82693">
    <property type="entry name" value="Multidrug efflux transporter AcrB pore domain, PN1, PN2, PC1 and PC2 subdomains"/>
    <property type="match status" value="2"/>
</dbReference>
<accession>A0A518BQA1</accession>
<proteinExistence type="predicted"/>
<feature type="transmembrane region" description="Helical" evidence="1">
    <location>
        <begin position="578"/>
        <end position="602"/>
    </location>
</feature>
<dbReference type="PANTHER" id="PTHR32063:SF19">
    <property type="entry name" value="CATION EFFLUX SYSTEM PROTEIN CUSA"/>
    <property type="match status" value="1"/>
</dbReference>
<dbReference type="Pfam" id="PF00873">
    <property type="entry name" value="ACR_tran"/>
    <property type="match status" value="2"/>
</dbReference>
<keyword evidence="1" id="KW-0472">Membrane</keyword>
<keyword evidence="1" id="KW-1133">Transmembrane helix</keyword>
<keyword evidence="3" id="KW-1185">Reference proteome</keyword>
<feature type="transmembrane region" description="Helical" evidence="1">
    <location>
        <begin position="1124"/>
        <end position="1140"/>
    </location>
</feature>
<feature type="transmembrane region" description="Helical" evidence="1">
    <location>
        <begin position="548"/>
        <end position="566"/>
    </location>
</feature>
<dbReference type="Gene3D" id="3.30.2090.10">
    <property type="entry name" value="Multidrug efflux transporter AcrB TolC docking domain, DN and DC subdomains"/>
    <property type="match status" value="2"/>
</dbReference>
<feature type="transmembrane region" description="Helical" evidence="1">
    <location>
        <begin position="1063"/>
        <end position="1083"/>
    </location>
</feature>
<dbReference type="PRINTS" id="PR00702">
    <property type="entry name" value="ACRIFLAVINRP"/>
</dbReference>
<dbReference type="Gene3D" id="3.30.70.1440">
    <property type="entry name" value="Multidrug efflux transporter AcrB pore domain"/>
    <property type="match status" value="1"/>
</dbReference>
<dbReference type="KEGG" id="pbap:Pla133_42720"/>
<feature type="transmembrane region" description="Helical" evidence="1">
    <location>
        <begin position="472"/>
        <end position="493"/>
    </location>
</feature>
<dbReference type="Gene3D" id="3.30.70.1320">
    <property type="entry name" value="Multidrug efflux transporter AcrB pore domain like"/>
    <property type="match status" value="1"/>
</dbReference>
<dbReference type="AlphaFoldDB" id="A0A518BQA1"/>
<dbReference type="PANTHER" id="PTHR32063">
    <property type="match status" value="1"/>
</dbReference>
<feature type="transmembrane region" description="Helical" evidence="1">
    <location>
        <begin position="21"/>
        <end position="40"/>
    </location>
</feature>
<keyword evidence="1" id="KW-0812">Transmembrane</keyword>
<evidence type="ECO:0000313" key="2">
    <source>
        <dbReference type="EMBL" id="QDU69156.1"/>
    </source>
</evidence>
<reference evidence="2 3" key="1">
    <citation type="submission" date="2019-02" db="EMBL/GenBank/DDBJ databases">
        <title>Deep-cultivation of Planctomycetes and their phenomic and genomic characterization uncovers novel biology.</title>
        <authorList>
            <person name="Wiegand S."/>
            <person name="Jogler M."/>
            <person name="Boedeker C."/>
            <person name="Pinto D."/>
            <person name="Vollmers J."/>
            <person name="Rivas-Marin E."/>
            <person name="Kohn T."/>
            <person name="Peeters S.H."/>
            <person name="Heuer A."/>
            <person name="Rast P."/>
            <person name="Oberbeckmann S."/>
            <person name="Bunk B."/>
            <person name="Jeske O."/>
            <person name="Meyerdierks A."/>
            <person name="Storesund J.E."/>
            <person name="Kallscheuer N."/>
            <person name="Luecker S."/>
            <person name="Lage O.M."/>
            <person name="Pohl T."/>
            <person name="Merkel B.J."/>
            <person name="Hornburger P."/>
            <person name="Mueller R.-W."/>
            <person name="Bruemmer F."/>
            <person name="Labrenz M."/>
            <person name="Spormann A.M."/>
            <person name="Op den Camp H."/>
            <person name="Overmann J."/>
            <person name="Amann R."/>
            <person name="Jetten M.S.M."/>
            <person name="Mascher T."/>
            <person name="Medema M.H."/>
            <person name="Devos D.P."/>
            <person name="Kaster A.-K."/>
            <person name="Ovreas L."/>
            <person name="Rohde M."/>
            <person name="Galperin M.Y."/>
            <person name="Jogler C."/>
        </authorList>
    </citation>
    <scope>NUCLEOTIDE SEQUENCE [LARGE SCALE GENOMIC DNA]</scope>
    <source>
        <strain evidence="2 3">Pla133</strain>
    </source>
</reference>
<sequence>MTERQERPLAPIFAWALENQLVVALLTGLVAVWGLVVAPFDWDLGELPRDRVPVDAIPDTGENQQLVVADWPGRSPRDVEDQITYPLTMTLLGVSGVESVRSSSMMGLSSIAVIFDEQTDFQLSRTRVLEQLASLDQATLPPGVRPRLGPDATAMGQVFWYTLEGWSVATEGAPSRPAGGFGLEELRSIQDWVVRPALAGVEGVAEVASIGGYVREYQIEVDPDAMRAAGVTLQQVAASVRASNVDVGARTVELNRAEYVVRGLGLVESVADLEAVVVKSTDSVPVTLREVARVSIGPALRRGALDKGGTEAVGGVVVVRYGANPMAVLERVKARIAELAPSLPRSALADGTQTQVRIVPFYDRTELIGETLGTLERALRQQMLVTVAVIVLLLARLRAAVLVAALVPLAVLVGFVGMRLFGVDANVVALSGIAIAIGTLVDVGIVVTEAAIRQPATGRGLAHARRAVGRALAEVGGAVTTAVLTTVIGFLPVFAMHGAEGKLFGPLAATKTIVLVASIALGLVTLPAMAVVLFGVGPWPDADRRRRPLARLLGPILALGVVVLLGSDWAPLGPHRPIAGGLATLCLLGLPLLGFVLLRAGYERILRWCLANKLAFLALPAALVAFGVTAWLGFERSFGWLPSAVVQSSPARALAARMPGFEREFMPRLDEGAFLLMPVTMAHASIGEALDLLQQADRRVRAIPEIEDVVGKIGRVESALDPAPIGMVESLVTYKPEYRLDEQGRSVRQWRDEIRTPRDIWDEVAAAAMVPGLTTASMLQPIETRRIMLQTGLRAPMGVKVLGTDLDEIEEVALKIEGLLAQIEGVAPGSAFADRVLGKPYIEIDLDREALARQGLSVRSVQDVIETALGGVTLTTVIEGRERYPVSVRYPRERRASIEDIRRILVGTPAGGSVPLGELAHLRYERGPQSVRGEDGFLLANVIFDAAPGIGAVDLAERVQARLAAAVAEGRLTLPPGLSYRLAGEFENQVRASRTLRLVLPIALALIVVLLHLQLRSLLTTAMVFSGVLVAWAGGFALLWLYAQPWFLDLPLFGANLRELFQVGPVALSVAVWVGFLALFGIATDDGLLMATSLRQEFDRRETTEVAQVREAVVAAGLRRIRPCLMTSATTVLALIPVLTSTGKGSDIMVPMAIPTVGGMVAVLLSVFVVPTLYCLRVELQMALARSRA</sequence>
<dbReference type="Gene3D" id="3.30.70.1430">
    <property type="entry name" value="Multidrug efflux transporter AcrB pore domain"/>
    <property type="match status" value="2"/>
</dbReference>
<feature type="transmembrane region" description="Helical" evidence="1">
    <location>
        <begin position="428"/>
        <end position="452"/>
    </location>
</feature>